<gene>
    <name evidence="1" type="ORF">BELL_0951g00060</name>
</gene>
<name>A0A4Z1JC54_9HELO</name>
<evidence type="ECO:0000313" key="1">
    <source>
        <dbReference type="EMBL" id="TGO66517.1"/>
    </source>
</evidence>
<sequence>MNLCGCLNSGIIVNSPSSPRRFDRGTTIAVGGCSNAGLNPSLGVVSGRTEAGIVDWLNDSISSLDSTSWVAVVFGS</sequence>
<dbReference type="EMBL" id="PQXM01000949">
    <property type="protein sequence ID" value="TGO66517.1"/>
    <property type="molecule type" value="Genomic_DNA"/>
</dbReference>
<keyword evidence="2" id="KW-1185">Reference proteome</keyword>
<comment type="caution">
    <text evidence="1">The sequence shown here is derived from an EMBL/GenBank/DDBJ whole genome shotgun (WGS) entry which is preliminary data.</text>
</comment>
<accession>A0A4Z1JC54</accession>
<proteinExistence type="predicted"/>
<evidence type="ECO:0000313" key="2">
    <source>
        <dbReference type="Proteomes" id="UP000297229"/>
    </source>
</evidence>
<protein>
    <submittedName>
        <fullName evidence="1">Uncharacterized protein</fullName>
    </submittedName>
</protein>
<dbReference type="Proteomes" id="UP000297229">
    <property type="component" value="Unassembled WGS sequence"/>
</dbReference>
<reference evidence="1 2" key="1">
    <citation type="submission" date="2017-12" db="EMBL/GenBank/DDBJ databases">
        <title>Comparative genomics of Botrytis spp.</title>
        <authorList>
            <person name="Valero-Jimenez C.A."/>
            <person name="Tapia P."/>
            <person name="Veloso J."/>
            <person name="Silva-Moreno E."/>
            <person name="Staats M."/>
            <person name="Valdes J.H."/>
            <person name="Van Kan J.A.L."/>
        </authorList>
    </citation>
    <scope>NUCLEOTIDE SEQUENCE [LARGE SCALE GENOMIC DNA]</scope>
    <source>
        <strain evidence="1 2">Be9601</strain>
    </source>
</reference>
<dbReference type="AlphaFoldDB" id="A0A4Z1JC54"/>
<organism evidence="1 2">
    <name type="scientific">Botrytis elliptica</name>
    <dbReference type="NCBI Taxonomy" id="278938"/>
    <lineage>
        <taxon>Eukaryota</taxon>
        <taxon>Fungi</taxon>
        <taxon>Dikarya</taxon>
        <taxon>Ascomycota</taxon>
        <taxon>Pezizomycotina</taxon>
        <taxon>Leotiomycetes</taxon>
        <taxon>Helotiales</taxon>
        <taxon>Sclerotiniaceae</taxon>
        <taxon>Botrytis</taxon>
    </lineage>
</organism>